<evidence type="ECO:0000313" key="3">
    <source>
        <dbReference type="Proteomes" id="UP001363151"/>
    </source>
</evidence>
<sequence>MVLVVEAPAEAPVAGEPYSMTVRGCDAAAPGPWTDAYSFAAPDFAWCEPDALELWARARGPTIEVADVTPSATECAWTLAFPRGLAAGDYEIDVLNIWLRGWAEPAKEPERERKGVALAGEPFDWRSPPLKRGSPFMPCVQRCMLFEQCVGWTQYRPPASVVSRAARDDRPAAPAGAKPTRSGRRSPRRSPRARGAAGAAPGVPGRRRRAAGSGSTAARRAAAGDAAECAEIARQRAAPPHAHYKVDADWDYGYAWRPYDCDVKRRPPAEAVACLKRRNVSAVVLAGDSLMQACAPQFFEAIGGAVGEDEKKVAARAGVEVFHERMDFGPGADGRVLRRLEERVPAGGLGIVFANFAVQHLEWGKTSREVEALVEGFAKNDRVRDLTCRREIRTQFVQFGGVAVHGFREPYCTYNRSRAFSDLIRRGLAPLGWGFVDAWNPSSSRPEGSEDGMHVHGPTCSTIVQLLFHEICRDGARERAGCG</sequence>
<dbReference type="Proteomes" id="UP001363151">
    <property type="component" value="Unassembled WGS sequence"/>
</dbReference>
<accession>A0ABR1G6S8</accession>
<name>A0ABR1G6S8_AURAN</name>
<evidence type="ECO:0008006" key="4">
    <source>
        <dbReference type="Google" id="ProtNLM"/>
    </source>
</evidence>
<reference evidence="2 3" key="1">
    <citation type="submission" date="2024-03" db="EMBL/GenBank/DDBJ databases">
        <title>Aureococcus anophagefferens CCMP1851 and Kratosvirus quantuckense: Draft genome of a second virus-susceptible host strain in the model system.</title>
        <authorList>
            <person name="Chase E."/>
            <person name="Truchon A.R."/>
            <person name="Schepens W."/>
            <person name="Wilhelm S.W."/>
        </authorList>
    </citation>
    <scope>NUCLEOTIDE SEQUENCE [LARGE SCALE GENOMIC DNA]</scope>
    <source>
        <strain evidence="2 3">CCMP1851</strain>
    </source>
</reference>
<comment type="caution">
    <text evidence="2">The sequence shown here is derived from an EMBL/GenBank/DDBJ whole genome shotgun (WGS) entry which is preliminary data.</text>
</comment>
<dbReference type="EMBL" id="JBBJCI010000085">
    <property type="protein sequence ID" value="KAK7248853.1"/>
    <property type="molecule type" value="Genomic_DNA"/>
</dbReference>
<evidence type="ECO:0000256" key="1">
    <source>
        <dbReference type="SAM" id="MobiDB-lite"/>
    </source>
</evidence>
<keyword evidence="3" id="KW-1185">Reference proteome</keyword>
<feature type="region of interest" description="Disordered" evidence="1">
    <location>
        <begin position="163"/>
        <end position="219"/>
    </location>
</feature>
<organism evidence="2 3">
    <name type="scientific">Aureococcus anophagefferens</name>
    <name type="common">Harmful bloom alga</name>
    <dbReference type="NCBI Taxonomy" id="44056"/>
    <lineage>
        <taxon>Eukaryota</taxon>
        <taxon>Sar</taxon>
        <taxon>Stramenopiles</taxon>
        <taxon>Ochrophyta</taxon>
        <taxon>Pelagophyceae</taxon>
        <taxon>Pelagomonadales</taxon>
        <taxon>Pelagomonadaceae</taxon>
        <taxon>Aureococcus</taxon>
    </lineage>
</organism>
<proteinExistence type="predicted"/>
<protein>
    <recommendedName>
        <fullName evidence="4">SGNH hydrolase-type esterase domain-containing protein</fullName>
    </recommendedName>
</protein>
<gene>
    <name evidence="2" type="ORF">SO694_00042110</name>
</gene>
<evidence type="ECO:0000313" key="2">
    <source>
        <dbReference type="EMBL" id="KAK7248853.1"/>
    </source>
</evidence>
<feature type="compositionally biased region" description="Basic residues" evidence="1">
    <location>
        <begin position="181"/>
        <end position="192"/>
    </location>
</feature>
<feature type="compositionally biased region" description="Low complexity" evidence="1">
    <location>
        <begin position="193"/>
        <end position="204"/>
    </location>
</feature>